<reference evidence="2 3" key="1">
    <citation type="journal article" date="2015" name="Genome Announc.">
        <title>Complete Genome Sequence of the Campylobacter ureolyticus Clinical Isolate RIGS 9880.</title>
        <authorList>
            <person name="Miller W.G."/>
            <person name="Yee E."/>
            <person name="On S.L."/>
            <person name="Andersen L.P."/>
            <person name="Bono J.L."/>
        </authorList>
    </citation>
    <scope>NUCLEOTIDE SEQUENCE [LARGE SCALE GENOMIC DNA]</scope>
    <source>
        <strain evidence="2 3">RIGS 9880</strain>
    </source>
</reference>
<feature type="transmembrane region" description="Helical" evidence="1">
    <location>
        <begin position="345"/>
        <end position="364"/>
    </location>
</feature>
<dbReference type="EMBL" id="CP012195">
    <property type="protein sequence ID" value="AKT90578.1"/>
    <property type="molecule type" value="Genomic_DNA"/>
</dbReference>
<feature type="transmembrane region" description="Helical" evidence="1">
    <location>
        <begin position="47"/>
        <end position="69"/>
    </location>
</feature>
<protein>
    <submittedName>
        <fullName evidence="2">Glucosyltransferase</fullName>
    </submittedName>
</protein>
<feature type="transmembrane region" description="Helical" evidence="1">
    <location>
        <begin position="291"/>
        <end position="308"/>
    </location>
</feature>
<feature type="transmembrane region" description="Helical" evidence="1">
    <location>
        <begin position="206"/>
        <end position="222"/>
    </location>
</feature>
<keyword evidence="1" id="KW-0472">Membrane</keyword>
<evidence type="ECO:0000313" key="3">
    <source>
        <dbReference type="Proteomes" id="UP000063971"/>
    </source>
</evidence>
<dbReference type="RefSeq" id="WP_024961774.1">
    <property type="nucleotide sequence ID" value="NZ_CP012195.1"/>
</dbReference>
<dbReference type="Proteomes" id="UP000063971">
    <property type="component" value="Chromosome"/>
</dbReference>
<dbReference type="KEGG" id="cure:CUREO_0716"/>
<feature type="transmembrane region" description="Helical" evidence="1">
    <location>
        <begin position="320"/>
        <end position="339"/>
    </location>
</feature>
<feature type="transmembrane region" description="Helical" evidence="1">
    <location>
        <begin position="111"/>
        <end position="132"/>
    </location>
</feature>
<gene>
    <name evidence="2" type="ORF">CUREO_0716</name>
</gene>
<dbReference type="InterPro" id="IPR025686">
    <property type="entry name" value="Glucos_trans_II"/>
</dbReference>
<dbReference type="Pfam" id="PF14264">
    <property type="entry name" value="Glucos_trans_II"/>
    <property type="match status" value="1"/>
</dbReference>
<proteinExistence type="predicted"/>
<dbReference type="AlphaFoldDB" id="A0AAU8TZH5"/>
<name>A0AAU8TZH5_9BACT</name>
<feature type="transmembrane region" description="Helical" evidence="1">
    <location>
        <begin position="229"/>
        <end position="250"/>
    </location>
</feature>
<organism evidence="2 3">
    <name type="scientific">Campylobacter ureolyticus RIGS 9880</name>
    <dbReference type="NCBI Taxonomy" id="1032069"/>
    <lineage>
        <taxon>Bacteria</taxon>
        <taxon>Pseudomonadati</taxon>
        <taxon>Campylobacterota</taxon>
        <taxon>Epsilonproteobacteria</taxon>
        <taxon>Campylobacterales</taxon>
        <taxon>Campylobacteraceae</taxon>
        <taxon>Campylobacter</taxon>
    </lineage>
</organism>
<feature type="transmembrane region" description="Helical" evidence="1">
    <location>
        <begin position="137"/>
        <end position="154"/>
    </location>
</feature>
<evidence type="ECO:0000256" key="1">
    <source>
        <dbReference type="SAM" id="Phobius"/>
    </source>
</evidence>
<keyword evidence="1" id="KW-0812">Transmembrane</keyword>
<feature type="transmembrane region" description="Helical" evidence="1">
    <location>
        <begin position="160"/>
        <end position="178"/>
    </location>
</feature>
<evidence type="ECO:0000313" key="2">
    <source>
        <dbReference type="EMBL" id="AKT90578.1"/>
    </source>
</evidence>
<sequence length="512" mass="60082">MKKTNFNPNKLLFQAKKYKISKFVKNEWLYFLAVCSNLFKEKGFLKYFAFVYFIYFIGYFGLIRANIYYVDDIYRSYSGNFAFLSASRYTSEYLSKLIHLNLYRNTDISPVTHLIAIALISIGSMILVKIIFKKQNFWALLASVTLGLNPFFLQNMSYKFDSPFMALALISPIIPFLFLRKKFIFYLSSFIFILISLTTYQAANGIYIIMSMFIILTILTQKQVKNKNILSYIFLFLSSYLFSLIFYKIFIFNPTENNIKHSLIGNKIVLTIYNNIKFTFKNYCEIIDKTILEYLLIIIFAIFILTILQNSKKNKFNSLIFTLIFLFSTIAMSQGIYLLLKNFYVGPRVFVCIGVILSIISIYSLKNKIKILNLILKPTIIMTVYFLIIQANGYANALKTQEIYAKYRINIMISDLNKILPIEKNYKIFINSGQIGNAPMVKNLERNYPIIKKANWFKLYKGWTHQTILYNYGLNVSWNLCSNEKNKINKIINTNMHKIIKYDNNCFTIEFK</sequence>
<accession>A0AAU8TZH5</accession>
<keyword evidence="1" id="KW-1133">Transmembrane helix</keyword>